<keyword evidence="2" id="KW-1133">Transmembrane helix</keyword>
<gene>
    <name evidence="3" type="ORF">ACJRO7_028469</name>
</gene>
<sequence>MGGSESKGREENGKGEESSGAATAAGAIAGLAILAVGVASLMGDSSRSSGRRTMKAPGRDMRIFRDDFEKDTASYFRNLRKK</sequence>
<proteinExistence type="predicted"/>
<evidence type="ECO:0000256" key="1">
    <source>
        <dbReference type="SAM" id="MobiDB-lite"/>
    </source>
</evidence>
<keyword evidence="2" id="KW-0812">Transmembrane</keyword>
<protein>
    <submittedName>
        <fullName evidence="3">Uncharacterized protein</fullName>
    </submittedName>
</protein>
<dbReference type="AlphaFoldDB" id="A0ABD3JZR1"/>
<keyword evidence="4" id="KW-1185">Reference proteome</keyword>
<evidence type="ECO:0000313" key="3">
    <source>
        <dbReference type="EMBL" id="KAL3731588.1"/>
    </source>
</evidence>
<dbReference type="PANTHER" id="PTHR33333:SF32">
    <property type="entry name" value="PSAD1"/>
    <property type="match status" value="1"/>
</dbReference>
<accession>A0ABD3JZR1</accession>
<keyword evidence="2" id="KW-0472">Membrane</keyword>
<dbReference type="EMBL" id="JBJKBG010000007">
    <property type="protein sequence ID" value="KAL3731588.1"/>
    <property type="molecule type" value="Genomic_DNA"/>
</dbReference>
<dbReference type="Proteomes" id="UP001634007">
    <property type="component" value="Unassembled WGS sequence"/>
</dbReference>
<organism evidence="3 4">
    <name type="scientific">Eucalyptus globulus</name>
    <name type="common">Tasmanian blue gum</name>
    <dbReference type="NCBI Taxonomy" id="34317"/>
    <lineage>
        <taxon>Eukaryota</taxon>
        <taxon>Viridiplantae</taxon>
        <taxon>Streptophyta</taxon>
        <taxon>Embryophyta</taxon>
        <taxon>Tracheophyta</taxon>
        <taxon>Spermatophyta</taxon>
        <taxon>Magnoliopsida</taxon>
        <taxon>eudicotyledons</taxon>
        <taxon>Gunneridae</taxon>
        <taxon>Pentapetalae</taxon>
        <taxon>rosids</taxon>
        <taxon>malvids</taxon>
        <taxon>Myrtales</taxon>
        <taxon>Myrtaceae</taxon>
        <taxon>Myrtoideae</taxon>
        <taxon>Eucalypteae</taxon>
        <taxon>Eucalyptus</taxon>
    </lineage>
</organism>
<feature type="transmembrane region" description="Helical" evidence="2">
    <location>
        <begin position="20"/>
        <end position="42"/>
    </location>
</feature>
<feature type="compositionally biased region" description="Basic and acidic residues" evidence="1">
    <location>
        <begin position="1"/>
        <end position="17"/>
    </location>
</feature>
<reference evidence="3 4" key="1">
    <citation type="submission" date="2024-11" db="EMBL/GenBank/DDBJ databases">
        <title>Chromosome-level genome assembly of Eucalyptus globulus Labill. provides insights into its genome evolution.</title>
        <authorList>
            <person name="Li X."/>
        </authorList>
    </citation>
    <scope>NUCLEOTIDE SEQUENCE [LARGE SCALE GENOMIC DNA]</scope>
    <source>
        <strain evidence="3">CL2024</strain>
        <tissue evidence="3">Fresh tender leaves</tissue>
    </source>
</reference>
<evidence type="ECO:0000313" key="4">
    <source>
        <dbReference type="Proteomes" id="UP001634007"/>
    </source>
</evidence>
<comment type="caution">
    <text evidence="3">The sequence shown here is derived from an EMBL/GenBank/DDBJ whole genome shotgun (WGS) entry which is preliminary data.</text>
</comment>
<dbReference type="InterPro" id="IPR039926">
    <property type="entry name" value="Egg_app_1"/>
</dbReference>
<dbReference type="PANTHER" id="PTHR33333">
    <property type="entry name" value="ERYTHROCYTE MEMBRANE PROTEIN 1-LIKE"/>
    <property type="match status" value="1"/>
</dbReference>
<evidence type="ECO:0000256" key="2">
    <source>
        <dbReference type="SAM" id="Phobius"/>
    </source>
</evidence>
<feature type="region of interest" description="Disordered" evidence="1">
    <location>
        <begin position="1"/>
        <end position="21"/>
    </location>
</feature>
<name>A0ABD3JZR1_EUCGL</name>